<gene>
    <name evidence="2" type="ORF">LEMA_P014800.1</name>
</gene>
<feature type="region of interest" description="Disordered" evidence="1">
    <location>
        <begin position="1"/>
        <end position="212"/>
    </location>
</feature>
<dbReference type="RefSeq" id="XP_003843829.1">
    <property type="nucleotide sequence ID" value="XM_003843781.1"/>
</dbReference>
<protein>
    <submittedName>
        <fullName evidence="2">Uncharacterized protein</fullName>
    </submittedName>
</protein>
<evidence type="ECO:0000256" key="1">
    <source>
        <dbReference type="SAM" id="MobiDB-lite"/>
    </source>
</evidence>
<feature type="compositionally biased region" description="Polar residues" evidence="1">
    <location>
        <begin position="1"/>
        <end position="17"/>
    </location>
</feature>
<dbReference type="eggNOG" id="ENOG502TG2G">
    <property type="taxonomic scope" value="Eukaryota"/>
</dbReference>
<feature type="compositionally biased region" description="Low complexity" evidence="1">
    <location>
        <begin position="580"/>
        <end position="598"/>
    </location>
</feature>
<dbReference type="EMBL" id="FP929138">
    <property type="protein sequence ID" value="CBY00350.1"/>
    <property type="molecule type" value="Genomic_DNA"/>
</dbReference>
<feature type="compositionally biased region" description="Polar residues" evidence="1">
    <location>
        <begin position="520"/>
        <end position="529"/>
    </location>
</feature>
<feature type="compositionally biased region" description="Acidic residues" evidence="1">
    <location>
        <begin position="542"/>
        <end position="552"/>
    </location>
</feature>
<dbReference type="OMA" id="THTTPHR"/>
<feature type="compositionally biased region" description="Basic and acidic residues" evidence="1">
    <location>
        <begin position="161"/>
        <end position="176"/>
    </location>
</feature>
<dbReference type="VEuPathDB" id="FungiDB:LEMA_P014800.1"/>
<dbReference type="GeneID" id="13292383"/>
<feature type="region of interest" description="Disordered" evidence="1">
    <location>
        <begin position="638"/>
        <end position="727"/>
    </location>
</feature>
<feature type="compositionally biased region" description="Polar residues" evidence="1">
    <location>
        <begin position="361"/>
        <end position="377"/>
    </location>
</feature>
<dbReference type="HOGENOM" id="CLU_368841_0_0_1"/>
<proteinExistence type="predicted"/>
<reference evidence="3" key="1">
    <citation type="journal article" date="2011" name="Nat. Commun.">
        <title>Effector diversification within compartments of the Leptosphaeria maculans genome affected by Repeat-Induced Point mutations.</title>
        <authorList>
            <person name="Rouxel T."/>
            <person name="Grandaubert J."/>
            <person name="Hane J.K."/>
            <person name="Hoede C."/>
            <person name="van de Wouw A.P."/>
            <person name="Couloux A."/>
            <person name="Dominguez V."/>
            <person name="Anthouard V."/>
            <person name="Bally P."/>
            <person name="Bourras S."/>
            <person name="Cozijnsen A.J."/>
            <person name="Ciuffetti L.M."/>
            <person name="Degrave A."/>
            <person name="Dilmaghani A."/>
            <person name="Duret L."/>
            <person name="Fudal I."/>
            <person name="Goodwin S.B."/>
            <person name="Gout L."/>
            <person name="Glaser N."/>
            <person name="Linglin J."/>
            <person name="Kema G.H.J."/>
            <person name="Lapalu N."/>
            <person name="Lawrence C.B."/>
            <person name="May K."/>
            <person name="Meyer M."/>
            <person name="Ollivier B."/>
            <person name="Poulain J."/>
            <person name="Schoch C.L."/>
            <person name="Simon A."/>
            <person name="Spatafora J.W."/>
            <person name="Stachowiak A."/>
            <person name="Turgeon B.G."/>
            <person name="Tyler B.M."/>
            <person name="Vincent D."/>
            <person name="Weissenbach J."/>
            <person name="Amselem J."/>
            <person name="Quesneville H."/>
            <person name="Oliver R.P."/>
            <person name="Wincker P."/>
            <person name="Balesdent M.-H."/>
            <person name="Howlett B.J."/>
        </authorList>
    </citation>
    <scope>NUCLEOTIDE SEQUENCE [LARGE SCALE GENOMIC DNA]</scope>
    <source>
        <strain evidence="3">JN3 / isolate v23.1.3 / race Av1-4-5-6-7-8</strain>
    </source>
</reference>
<evidence type="ECO:0000313" key="3">
    <source>
        <dbReference type="Proteomes" id="UP000002668"/>
    </source>
</evidence>
<dbReference type="AlphaFoldDB" id="E5A9K9"/>
<evidence type="ECO:0000313" key="2">
    <source>
        <dbReference type="EMBL" id="CBY00350.1"/>
    </source>
</evidence>
<dbReference type="Proteomes" id="UP000002668">
    <property type="component" value="Genome"/>
</dbReference>
<accession>E5A9K9</accession>
<feature type="compositionally biased region" description="Polar residues" evidence="1">
    <location>
        <begin position="657"/>
        <end position="668"/>
    </location>
</feature>
<name>E5A9K9_LEPMJ</name>
<feature type="compositionally biased region" description="Acidic residues" evidence="1">
    <location>
        <begin position="424"/>
        <end position="436"/>
    </location>
</feature>
<keyword evidence="3" id="KW-1185">Reference proteome</keyword>
<sequence length="755" mass="83920">MPNGTSSHPSMTPQTRSGNRDVDFKVYYSNKVPQQAHFPHRRKTVRRPSSPPRGDLSKRQMVFLPDKMKVRSARTVRDSDEETEDEHVQVRSKVREEQAGHGHTSMKQEPKDRKRGSDVGLETESDKEKPGPSTSKRRRTTATVKTERTLRRQSTMTQLIEGRRPLSDTEEPDFKPFKRTPRLSWGGKGRGKGKDKQQRTLTQMIPGMRPLEIMSDEDMEQVLSDSESQDSDSQAYDMAVAQRLAVQGDVLAADLGVNVEPEAEPVQQHTNGLEEDEAEFPTVVVESIEDATSDAEEESYRPTQYIDAPSSRPGRVARLSTNTEHAGEIAAVMISPKAQGIRKPRFSLLNTPEKRRIREIPSSQSPAESPLSTQVSPQKLCRSPLQEASGNLLVSQDTPSKRKRVTFKDPSVSALKKFESTIQDSEDSDDGIEEDVPSSHTMDRCTEQSPELGEAHTCANATQSYIRERAPGNIQHSMNDHNDDTPTTPNLQTHDQELDESTVGSIETPLPSPVECLHSTPPSNGSNEQEMIPSTPMVIQDDSSDADQDEDPTPLRQSTQDVLQPNPAAVQETVDLDGEPVQVPRSPPVQQESQQSHSSKAEHQLQSEWFSYSQYVNTQPPKSSSMFVVHDPLSYSITQSLQQKNAPRKPSAAHPPSQATTVDEVTQRTPKRNRTQEMLSANTTPRRIASSQPIISPSKPPPLFIPSSFPSPAKAGMQEWSSPVHGRTQDLLRSSQYGMSLEDFSIPLPPPVEDD</sequence>
<dbReference type="InParanoid" id="E5A9K9"/>
<feature type="region of interest" description="Disordered" evidence="1">
    <location>
        <begin position="290"/>
        <end position="316"/>
    </location>
</feature>
<dbReference type="OrthoDB" id="73788at2759"/>
<feature type="compositionally biased region" description="Polar residues" evidence="1">
    <location>
        <begin position="386"/>
        <end position="398"/>
    </location>
</feature>
<feature type="region of interest" description="Disordered" evidence="1">
    <location>
        <begin position="341"/>
        <end position="605"/>
    </location>
</feature>
<organism evidence="3">
    <name type="scientific">Leptosphaeria maculans (strain JN3 / isolate v23.1.3 / race Av1-4-5-6-7-8)</name>
    <name type="common">Blackleg fungus</name>
    <name type="synonym">Phoma lingam</name>
    <dbReference type="NCBI Taxonomy" id="985895"/>
    <lineage>
        <taxon>Eukaryota</taxon>
        <taxon>Fungi</taxon>
        <taxon>Dikarya</taxon>
        <taxon>Ascomycota</taxon>
        <taxon>Pezizomycotina</taxon>
        <taxon>Dothideomycetes</taxon>
        <taxon>Pleosporomycetidae</taxon>
        <taxon>Pleosporales</taxon>
        <taxon>Pleosporineae</taxon>
        <taxon>Leptosphaeriaceae</taxon>
        <taxon>Plenodomus</taxon>
        <taxon>Plenodomus lingam/Leptosphaeria maculans species complex</taxon>
    </lineage>
</organism>
<feature type="compositionally biased region" description="Basic and acidic residues" evidence="1">
    <location>
        <begin position="86"/>
        <end position="117"/>
    </location>
</feature>
<feature type="compositionally biased region" description="Low complexity" evidence="1">
    <location>
        <begin position="685"/>
        <end position="697"/>
    </location>
</feature>